<dbReference type="InParanoid" id="Q6R9C3"/>
<evidence type="ECO:0000313" key="1">
    <source>
        <dbReference type="EMBL" id="AAR91099.1"/>
    </source>
</evidence>
<keyword evidence="1" id="KW-0496">Mitochondrion</keyword>
<name>Q6R9C3_MAIZE</name>
<dbReference type="GeneID" id="4055847"/>
<evidence type="ECO:0000313" key="2">
    <source>
        <dbReference type="Proteomes" id="UP000007305"/>
    </source>
</evidence>
<dbReference type="EMBL" id="AY506529">
    <property type="protein sequence ID" value="AAR91099.1"/>
    <property type="molecule type" value="Genomic_DNA"/>
</dbReference>
<dbReference type="RefSeq" id="YP_588385.1">
    <property type="nucleotide sequence ID" value="NC_007982.1"/>
</dbReference>
<reference evidence="1 2" key="1">
    <citation type="journal article" date="2004" name="Plant Physiol.">
        <title>Sequence and comparative analysis of the maize NB mitochondrial genome.</title>
        <authorList>
            <person name="Clifton S.W."/>
            <person name="Minx P."/>
            <person name="Fauron C.M.-R."/>
            <person name="Gibson M."/>
            <person name="Allen J.O."/>
            <person name="Sun H."/>
            <person name="Thompson M."/>
            <person name="Barbazuk W.B."/>
            <person name="Kanuganti S."/>
            <person name="Tayloe C."/>
            <person name="Meyer L."/>
            <person name="Wilson R.K."/>
            <person name="Newton K.J."/>
        </authorList>
    </citation>
    <scope>NUCLEOTIDE SEQUENCE</scope>
    <source>
        <strain evidence="2">cv. B37N</strain>
    </source>
</reference>
<proteinExistence type="predicted"/>
<gene>
    <name evidence="1" type="primary">orf134-b</name>
</gene>
<accession>Q6R9C3</accession>
<protein>
    <submittedName>
        <fullName evidence="1">Uncharacterized protein orf134-b</fullName>
    </submittedName>
</protein>
<organism evidence="1 2">
    <name type="scientific">Zea mays</name>
    <name type="common">Maize</name>
    <dbReference type="NCBI Taxonomy" id="4577"/>
    <lineage>
        <taxon>Eukaryota</taxon>
        <taxon>Viridiplantae</taxon>
        <taxon>Streptophyta</taxon>
        <taxon>Embryophyta</taxon>
        <taxon>Tracheophyta</taxon>
        <taxon>Spermatophyta</taxon>
        <taxon>Magnoliopsida</taxon>
        <taxon>Liliopsida</taxon>
        <taxon>Poales</taxon>
        <taxon>Poaceae</taxon>
        <taxon>PACMAD clade</taxon>
        <taxon>Panicoideae</taxon>
        <taxon>Andropogonodae</taxon>
        <taxon>Andropogoneae</taxon>
        <taxon>Tripsacinae</taxon>
        <taxon>Zea</taxon>
    </lineage>
</organism>
<keyword evidence="2" id="KW-1185">Reference proteome</keyword>
<dbReference type="Proteomes" id="UP000007305">
    <property type="component" value="Mitochondrion"/>
</dbReference>
<sequence>MVNTENMNSLSALDHRIMEKFLSLVRRVHQLISRSDIGQQKYNWNLSPASSGEGSAVSAFPSDKVCEVVEKMKLIHTTEFFLLFYCFFRRKKKDNSKHVLLLLHSLLDRIFMMLTLLLFAEAGHWLGLNLRHYL</sequence>
<dbReference type="AlphaFoldDB" id="Q6R9C3"/>
<geneLocation type="mitochondrion" evidence="1"/>
<dbReference type="PaxDb" id="4577-GRMZM2G573052_P01"/>
<dbReference type="OrthoDB" id="1971900at2759"/>
<dbReference type="HOGENOM" id="CLU_1899232_0_0_1"/>